<comment type="caution">
    <text evidence="1">The sequence shown here is derived from an EMBL/GenBank/DDBJ whole genome shotgun (WGS) entry which is preliminary data.</text>
</comment>
<gene>
    <name evidence="1" type="ORF">PGQ11_009822</name>
</gene>
<organism evidence="1 2">
    <name type="scientific">Apiospora arundinis</name>
    <dbReference type="NCBI Taxonomy" id="335852"/>
    <lineage>
        <taxon>Eukaryota</taxon>
        <taxon>Fungi</taxon>
        <taxon>Dikarya</taxon>
        <taxon>Ascomycota</taxon>
        <taxon>Pezizomycotina</taxon>
        <taxon>Sordariomycetes</taxon>
        <taxon>Xylariomycetidae</taxon>
        <taxon>Amphisphaeriales</taxon>
        <taxon>Apiosporaceae</taxon>
        <taxon>Apiospora</taxon>
    </lineage>
</organism>
<protein>
    <submittedName>
        <fullName evidence="1">Uncharacterized protein</fullName>
    </submittedName>
</protein>
<dbReference type="Proteomes" id="UP001390339">
    <property type="component" value="Unassembled WGS sequence"/>
</dbReference>
<evidence type="ECO:0000313" key="2">
    <source>
        <dbReference type="Proteomes" id="UP001390339"/>
    </source>
</evidence>
<keyword evidence="2" id="KW-1185">Reference proteome</keyword>
<reference evidence="1 2" key="1">
    <citation type="journal article" date="2024" name="IMA Fungus">
        <title>Apiospora arundinis, a panoply of carbohydrate-active enzymes and secondary metabolites.</title>
        <authorList>
            <person name="Sorensen T."/>
            <person name="Petersen C."/>
            <person name="Muurmann A.T."/>
            <person name="Christiansen J.V."/>
            <person name="Brundto M.L."/>
            <person name="Overgaard C.K."/>
            <person name="Boysen A.T."/>
            <person name="Wollenberg R.D."/>
            <person name="Larsen T.O."/>
            <person name="Sorensen J.L."/>
            <person name="Nielsen K.L."/>
            <person name="Sondergaard T.E."/>
        </authorList>
    </citation>
    <scope>NUCLEOTIDE SEQUENCE [LARGE SCALE GENOMIC DNA]</scope>
    <source>
        <strain evidence="1 2">AAU 773</strain>
    </source>
</reference>
<proteinExistence type="predicted"/>
<name>A0ABR2I7R1_9PEZI</name>
<evidence type="ECO:0000313" key="1">
    <source>
        <dbReference type="EMBL" id="KAK8859088.1"/>
    </source>
</evidence>
<dbReference type="EMBL" id="JAPCWZ010000006">
    <property type="protein sequence ID" value="KAK8859088.1"/>
    <property type="molecule type" value="Genomic_DNA"/>
</dbReference>
<sequence>MSAQHLAQIRFGVHRSSNESNANSTEPKACSKEETEYHNHLLDFCPAGLWPYNSHHTACSRPILVGQHQQRLLQDLSEALIVAITDIVERWWTDDEANLSRRMPLEKGEEDILKWIDDQVSHGSMAKYRHCLGSWRPDFLVHMDANGKEGFQITEINARFPFNGLMHWAYGQAALQQKLGWTSMLVHATDPEKVLQRSFSLFQPKYPLHLLKGDEQGIDIHMFIHEVGKRFDAKPRLITPADLRLLPDSSLVGGYRLCCVVKSAAHGTSPPGYWTTDTQSGEVWEEVQQVGLELHQRELMGLDRELLRQISLRCINDLRTILLVHDKRMLGIVREEAPRLLAHEVLTSGQADSLLSGIAETLLPGSERLCNLLQACRASPQLKDGYILKPIRSGKGDGIVFGDELDHTVWISALDALSSPGLRLSSPYVVQRRIVHRLYDIVLKDSVGRIRYPLVGTFHIINGKLLGLGTWRASGGRIVAISSGGSWICSMMFQTQVNWLFRGHTEFGARLIASLVRIFSIFTPKWMFV</sequence>
<dbReference type="SUPFAM" id="SSF56059">
    <property type="entry name" value="Glutathione synthetase ATP-binding domain-like"/>
    <property type="match status" value="1"/>
</dbReference>
<accession>A0ABR2I7R1</accession>